<proteinExistence type="predicted"/>
<evidence type="ECO:0000256" key="1">
    <source>
        <dbReference type="ARBA" id="ARBA00022833"/>
    </source>
</evidence>
<dbReference type="Gene3D" id="3.40.50.10320">
    <property type="entry name" value="LmbE-like"/>
    <property type="match status" value="1"/>
</dbReference>
<dbReference type="SUPFAM" id="SSF102588">
    <property type="entry name" value="LmbE-like"/>
    <property type="match status" value="1"/>
</dbReference>
<name>A0A927EVC8_9ACTN</name>
<keyword evidence="1" id="KW-0862">Zinc</keyword>
<evidence type="ECO:0000313" key="3">
    <source>
        <dbReference type="Proteomes" id="UP000632289"/>
    </source>
</evidence>
<dbReference type="Proteomes" id="UP000632289">
    <property type="component" value="Unassembled WGS sequence"/>
</dbReference>
<organism evidence="2 3">
    <name type="scientific">Streptomyces chumphonensis</name>
    <dbReference type="NCBI Taxonomy" id="1214925"/>
    <lineage>
        <taxon>Bacteria</taxon>
        <taxon>Bacillati</taxon>
        <taxon>Actinomycetota</taxon>
        <taxon>Actinomycetes</taxon>
        <taxon>Kitasatosporales</taxon>
        <taxon>Streptomycetaceae</taxon>
        <taxon>Streptomyces</taxon>
    </lineage>
</organism>
<dbReference type="GO" id="GO:0016137">
    <property type="term" value="P:glycoside metabolic process"/>
    <property type="evidence" value="ECO:0007669"/>
    <property type="project" value="UniProtKB-ARBA"/>
</dbReference>
<gene>
    <name evidence="2" type="ORF">IF129_00815</name>
</gene>
<protein>
    <submittedName>
        <fullName evidence="2">PIG-L family deacetylase</fullName>
    </submittedName>
</protein>
<comment type="caution">
    <text evidence="2">The sequence shown here is derived from an EMBL/GenBank/DDBJ whole genome shotgun (WGS) entry which is preliminary data.</text>
</comment>
<reference evidence="2" key="1">
    <citation type="submission" date="2020-09" db="EMBL/GenBank/DDBJ databases">
        <title>Secondary metabolite and genome analysis of marine Streptomyces chumphonensis KK1-2T.</title>
        <authorList>
            <person name="Phongsopitanun W."/>
            <person name="Kanchanasin P."/>
            <person name="Pittayakhajonwut P."/>
            <person name="Suwanborirux K."/>
            <person name="Tanasupawat S."/>
        </authorList>
    </citation>
    <scope>NUCLEOTIDE SEQUENCE</scope>
    <source>
        <strain evidence="2">KK1-2</strain>
    </source>
</reference>
<accession>A0A927EVC8</accession>
<dbReference type="AlphaFoldDB" id="A0A927EVC8"/>
<dbReference type="PANTHER" id="PTHR12993:SF28">
    <property type="entry name" value="LMBE FAMILY PROTEIN"/>
    <property type="match status" value="1"/>
</dbReference>
<dbReference type="InterPro" id="IPR003737">
    <property type="entry name" value="GlcNAc_PI_deacetylase-related"/>
</dbReference>
<dbReference type="PANTHER" id="PTHR12993">
    <property type="entry name" value="N-ACETYLGLUCOSAMINYL-PHOSPHATIDYLINOSITOL DE-N-ACETYLASE-RELATED"/>
    <property type="match status" value="1"/>
</dbReference>
<dbReference type="InterPro" id="IPR024078">
    <property type="entry name" value="LmbE-like_dom_sf"/>
</dbReference>
<dbReference type="GO" id="GO:0016811">
    <property type="term" value="F:hydrolase activity, acting on carbon-nitrogen (but not peptide) bonds, in linear amides"/>
    <property type="evidence" value="ECO:0007669"/>
    <property type="project" value="TreeGrafter"/>
</dbReference>
<sequence>MPEDWQRALAVVAHPDDLEYGAAAAVAHWTDAGKEVTYLLVTRGEAGIDTLSPAEAAPVREAEQRASAAVVGVRDVDFLAHRDGVIEYGVDLRRDLAAAIRRHRPELVVTLSFDETWPGGYWNTPDHKAVGRATLDAVADAGNRWIFPEQLADGALQRWDGVRWVAVTAPTGTTHVQEVGERDVDRAVASLAEHRAYLTALSDEDPETYARTFITGVMDGIAERNGGRRGVGFRLHPC</sequence>
<evidence type="ECO:0000313" key="2">
    <source>
        <dbReference type="EMBL" id="MBD3930116.1"/>
    </source>
</evidence>
<dbReference type="EMBL" id="JACXYU010000001">
    <property type="protein sequence ID" value="MBD3930116.1"/>
    <property type="molecule type" value="Genomic_DNA"/>
</dbReference>
<keyword evidence="3" id="KW-1185">Reference proteome</keyword>
<dbReference type="Pfam" id="PF02585">
    <property type="entry name" value="PIG-L"/>
    <property type="match status" value="1"/>
</dbReference>